<dbReference type="PANTHER" id="PTHR36838">
    <property type="entry name" value="AUXIN EFFLUX CARRIER FAMILY PROTEIN"/>
    <property type="match status" value="1"/>
</dbReference>
<feature type="transmembrane region" description="Helical" evidence="7">
    <location>
        <begin position="226"/>
        <end position="244"/>
    </location>
</feature>
<dbReference type="GO" id="GO:0016020">
    <property type="term" value="C:membrane"/>
    <property type="evidence" value="ECO:0007669"/>
    <property type="project" value="UniProtKB-SubCell"/>
</dbReference>
<evidence type="ECO:0000313" key="8">
    <source>
        <dbReference type="EMBL" id="SFJ23021.1"/>
    </source>
</evidence>
<feature type="transmembrane region" description="Helical" evidence="7">
    <location>
        <begin position="277"/>
        <end position="298"/>
    </location>
</feature>
<sequence length="303" mass="34010">MDSFNSQFLSSVLIIALGYFLKRCNIIKEKDGEGLARIIFNITLPCLIVSTFHNVTLDGSLMLLVVIGFLYGVMAAFLAYFAFRKENRQTKGMLGMMVPGFNVGLFAYPLVQGIWGQEGLAYFGMFDVGNAMIVFGVSYLIGSYYSGEKVKLNFKQVLSKISKSIPLLTYLIIFGLNLAHIPLPDLFLGITGTISKANMPLSLLLLGIYLNFSFDKRYLHHFWKVLGLRYIVGLAVGITCFRLLPFEDMFKYTLLVGFVLPMGVSVLAYSVEFKYDYKFVGMVSNMTILISFVLLWGISNMVM</sequence>
<feature type="transmembrane region" description="Helical" evidence="7">
    <location>
        <begin position="6"/>
        <end position="22"/>
    </location>
</feature>
<protein>
    <recommendedName>
        <fullName evidence="10">Malonate transporter</fullName>
    </recommendedName>
</protein>
<gene>
    <name evidence="8" type="ORF">SAMN05518846_102437</name>
</gene>
<keyword evidence="9" id="KW-1185">Reference proteome</keyword>
<evidence type="ECO:0000256" key="4">
    <source>
        <dbReference type="ARBA" id="ARBA00022692"/>
    </source>
</evidence>
<reference evidence="9" key="1">
    <citation type="submission" date="2016-10" db="EMBL/GenBank/DDBJ databases">
        <authorList>
            <person name="Varghese N."/>
            <person name="Submissions S."/>
        </authorList>
    </citation>
    <scope>NUCLEOTIDE SEQUENCE [LARGE SCALE GENOMIC DNA]</scope>
    <source>
        <strain evidence="9">OK042</strain>
    </source>
</reference>
<feature type="transmembrane region" description="Helical" evidence="7">
    <location>
        <begin position="94"/>
        <end position="115"/>
    </location>
</feature>
<feature type="transmembrane region" description="Helical" evidence="7">
    <location>
        <begin position="250"/>
        <end position="270"/>
    </location>
</feature>
<evidence type="ECO:0000256" key="2">
    <source>
        <dbReference type="ARBA" id="ARBA00022448"/>
    </source>
</evidence>
<keyword evidence="3" id="KW-1003">Cell membrane</keyword>
<evidence type="ECO:0000256" key="1">
    <source>
        <dbReference type="ARBA" id="ARBA00004141"/>
    </source>
</evidence>
<proteinExistence type="predicted"/>
<feature type="transmembrane region" description="Helical" evidence="7">
    <location>
        <begin position="167"/>
        <end position="191"/>
    </location>
</feature>
<evidence type="ECO:0000256" key="5">
    <source>
        <dbReference type="ARBA" id="ARBA00022989"/>
    </source>
</evidence>
<dbReference type="RefSeq" id="WP_092266917.1">
    <property type="nucleotide sequence ID" value="NZ_FORT01000002.1"/>
</dbReference>
<name>A0A1I3PP16_9BACL</name>
<evidence type="ECO:0000256" key="3">
    <source>
        <dbReference type="ARBA" id="ARBA00022475"/>
    </source>
</evidence>
<feature type="transmembrane region" description="Helical" evidence="7">
    <location>
        <begin position="197"/>
        <end position="214"/>
    </location>
</feature>
<evidence type="ECO:0000256" key="6">
    <source>
        <dbReference type="ARBA" id="ARBA00023136"/>
    </source>
</evidence>
<dbReference type="InterPro" id="IPR004776">
    <property type="entry name" value="Mem_transp_PIN-like"/>
</dbReference>
<dbReference type="AlphaFoldDB" id="A0A1I3PP16"/>
<dbReference type="GO" id="GO:0055085">
    <property type="term" value="P:transmembrane transport"/>
    <property type="evidence" value="ECO:0007669"/>
    <property type="project" value="InterPro"/>
</dbReference>
<evidence type="ECO:0008006" key="10">
    <source>
        <dbReference type="Google" id="ProtNLM"/>
    </source>
</evidence>
<keyword evidence="5 7" id="KW-1133">Transmembrane helix</keyword>
<organism evidence="8 9">
    <name type="scientific">Brevibacillus centrosporus</name>
    <dbReference type="NCBI Taxonomy" id="54910"/>
    <lineage>
        <taxon>Bacteria</taxon>
        <taxon>Bacillati</taxon>
        <taxon>Bacillota</taxon>
        <taxon>Bacilli</taxon>
        <taxon>Bacillales</taxon>
        <taxon>Paenibacillaceae</taxon>
        <taxon>Brevibacillus</taxon>
    </lineage>
</organism>
<feature type="transmembrane region" description="Helical" evidence="7">
    <location>
        <begin position="34"/>
        <end position="55"/>
    </location>
</feature>
<evidence type="ECO:0000313" key="9">
    <source>
        <dbReference type="Proteomes" id="UP000198915"/>
    </source>
</evidence>
<keyword evidence="4 7" id="KW-0812">Transmembrane</keyword>
<feature type="transmembrane region" description="Helical" evidence="7">
    <location>
        <begin position="61"/>
        <end position="82"/>
    </location>
</feature>
<dbReference type="Proteomes" id="UP000198915">
    <property type="component" value="Unassembled WGS sequence"/>
</dbReference>
<comment type="subcellular location">
    <subcellularLocation>
        <location evidence="1">Membrane</location>
        <topology evidence="1">Multi-pass membrane protein</topology>
    </subcellularLocation>
</comment>
<dbReference type="Pfam" id="PF03547">
    <property type="entry name" value="Mem_trans"/>
    <property type="match status" value="1"/>
</dbReference>
<keyword evidence="6 7" id="KW-0472">Membrane</keyword>
<dbReference type="PANTHER" id="PTHR36838:SF3">
    <property type="entry name" value="TRANSPORTER AUXIN EFFLUX CARRIER EC FAMILY"/>
    <property type="match status" value="1"/>
</dbReference>
<dbReference type="EMBL" id="FORT01000002">
    <property type="protein sequence ID" value="SFJ23021.1"/>
    <property type="molecule type" value="Genomic_DNA"/>
</dbReference>
<evidence type="ECO:0000256" key="7">
    <source>
        <dbReference type="SAM" id="Phobius"/>
    </source>
</evidence>
<keyword evidence="2" id="KW-0813">Transport</keyword>
<feature type="transmembrane region" description="Helical" evidence="7">
    <location>
        <begin position="121"/>
        <end position="146"/>
    </location>
</feature>
<dbReference type="STRING" id="1884381.SAMN05518846_102437"/>
<accession>A0A1I3PP16</accession>